<evidence type="ECO:0000313" key="1">
    <source>
        <dbReference type="EMBL" id="APB62280.1"/>
    </source>
</evidence>
<name>A0A1J0AKL8_BACIU</name>
<gene>
    <name evidence="1" type="ORF">pBS72_0110</name>
</gene>
<reference evidence="1" key="2">
    <citation type="journal article" date="2003" name="Plasmid">
        <title>Bacillus subtilis soil isolates: plasmid replicon analysis and construction of a new theta-replicating vector.</title>
        <authorList>
            <person name="Titok M.A."/>
            <person name="Chapuis J."/>
            <person name="Selezneva Y.V."/>
            <person name="Lagodich A.V."/>
            <person name="Prokulevich V.A."/>
            <person name="Ehrlich S.D."/>
            <person name="Janniere L."/>
        </authorList>
    </citation>
    <scope>NUCLEOTIDE SEQUENCE</scope>
    <source>
        <strain evidence="1">72</strain>
        <plasmid evidence="1">pBS72</plasmid>
    </source>
</reference>
<sequence>MSHCPFCDTPSNEKMWTLRITDDKGYVEFEGHKACLVIIKEQTLTNCKNKSVKQTLKILNLEQLAKNYSKGCVV</sequence>
<accession>A0A1J0AKL8</accession>
<dbReference type="AlphaFoldDB" id="A0A1J0AKL8"/>
<organism evidence="1">
    <name type="scientific">Bacillus subtilis</name>
    <dbReference type="NCBI Taxonomy" id="1423"/>
    <lineage>
        <taxon>Bacteria</taxon>
        <taxon>Bacillati</taxon>
        <taxon>Bacillota</taxon>
        <taxon>Bacilli</taxon>
        <taxon>Bacillales</taxon>
        <taxon>Bacillaceae</taxon>
        <taxon>Bacillus</taxon>
    </lineage>
</organism>
<protein>
    <submittedName>
        <fullName evidence="1">Uncharacterized protein</fullName>
    </submittedName>
</protein>
<reference evidence="1" key="3">
    <citation type="journal article" date="2004" name="Mol. Biol. (Mosk.)">
        <title>The replication system of plasmids from Bacillus subtilis environmental isolates.</title>
        <authorList>
            <person name="Lagodich A.V."/>
            <person name="Shtaniuk Iu.V."/>
            <person name="Prozorov A.A."/>
            <person name="Titok M.A."/>
        </authorList>
    </citation>
    <scope>NUCLEOTIDE SEQUENCE</scope>
    <source>
        <strain evidence="1">72</strain>
        <plasmid evidence="1">pBS72</plasmid>
    </source>
</reference>
<reference evidence="1" key="5">
    <citation type="submission" date="2016-08" db="EMBL/GenBank/DDBJ databases">
        <authorList>
            <person name="Satsunkevich N.E."/>
            <person name="Valentovich L.N."/>
            <person name="Kolomiets E.I."/>
            <person name="Titok M.A."/>
        </authorList>
    </citation>
    <scope>NUCLEOTIDE SEQUENCE</scope>
    <source>
        <strain evidence="1">72</strain>
        <plasmid evidence="1">pBS72</plasmid>
    </source>
</reference>
<reference evidence="1" key="1">
    <citation type="journal article" date="2002" name="Mikrobiologiia">
        <title>Soil strain of Bacillus subtilis harboring a large plasmid that mediates high-frequency conjugal mobilization.</title>
        <authorList>
            <person name="Lotareva O.V."/>
            <person name="Poluektova E.U."/>
            <person name="Titok M.A."/>
            <person name="Prozorov A.A."/>
        </authorList>
    </citation>
    <scope>NUCLEOTIDE SEQUENCE</scope>
    <source>
        <strain evidence="1">72</strain>
        <plasmid evidence="1">pBS72</plasmid>
    </source>
</reference>
<geneLocation type="plasmid" evidence="1">
    <name>pBS72</name>
</geneLocation>
<keyword evidence="1" id="KW-0614">Plasmid</keyword>
<reference evidence="1" key="4">
    <citation type="journal article" date="2006" name="Microbiology">
        <title>The replicative polymerases PolC and DnaE are required for theta replication of the Bacillus subtilis plasmid pBS72.</title>
        <authorList>
            <person name="Titok M."/>
            <person name="Suski C."/>
            <person name="Dalmais B."/>
            <person name="Ehrlich S.D."/>
            <person name="Janniere L."/>
        </authorList>
    </citation>
    <scope>NUCLEOTIDE SEQUENCE</scope>
    <source>
        <strain evidence="1">72</strain>
        <plasmid evidence="1">pBS72</plasmid>
    </source>
</reference>
<dbReference type="EMBL" id="KX711616">
    <property type="protein sequence ID" value="APB62280.1"/>
    <property type="molecule type" value="Genomic_DNA"/>
</dbReference>
<proteinExistence type="predicted"/>